<dbReference type="InterPro" id="IPR011009">
    <property type="entry name" value="Kinase-like_dom_sf"/>
</dbReference>
<dbReference type="Pfam" id="PF01636">
    <property type="entry name" value="APH"/>
    <property type="match status" value="2"/>
</dbReference>
<reference evidence="2" key="1">
    <citation type="journal article" date="2023" name="Mol. Phylogenet. Evol.">
        <title>Genome-scale phylogeny and comparative genomics of the fungal order Sordariales.</title>
        <authorList>
            <person name="Hensen N."/>
            <person name="Bonometti L."/>
            <person name="Westerberg I."/>
            <person name="Brannstrom I.O."/>
            <person name="Guillou S."/>
            <person name="Cros-Aarteil S."/>
            <person name="Calhoun S."/>
            <person name="Haridas S."/>
            <person name="Kuo A."/>
            <person name="Mondo S."/>
            <person name="Pangilinan J."/>
            <person name="Riley R."/>
            <person name="LaButti K."/>
            <person name="Andreopoulos B."/>
            <person name="Lipzen A."/>
            <person name="Chen C."/>
            <person name="Yan M."/>
            <person name="Daum C."/>
            <person name="Ng V."/>
            <person name="Clum A."/>
            <person name="Steindorff A."/>
            <person name="Ohm R.A."/>
            <person name="Martin F."/>
            <person name="Silar P."/>
            <person name="Natvig D.O."/>
            <person name="Lalanne C."/>
            <person name="Gautier V."/>
            <person name="Ament-Velasquez S.L."/>
            <person name="Kruys A."/>
            <person name="Hutchinson M.I."/>
            <person name="Powell A.J."/>
            <person name="Barry K."/>
            <person name="Miller A.N."/>
            <person name="Grigoriev I.V."/>
            <person name="Debuchy R."/>
            <person name="Gladieux P."/>
            <person name="Hiltunen Thoren M."/>
            <person name="Johannesson H."/>
        </authorList>
    </citation>
    <scope>NUCLEOTIDE SEQUENCE</scope>
    <source>
        <strain evidence="2">CBS 508.74</strain>
    </source>
</reference>
<evidence type="ECO:0000313" key="3">
    <source>
        <dbReference type="Proteomes" id="UP001302812"/>
    </source>
</evidence>
<dbReference type="AlphaFoldDB" id="A0AAN6YVF9"/>
<evidence type="ECO:0000313" key="2">
    <source>
        <dbReference type="EMBL" id="KAK4115520.1"/>
    </source>
</evidence>
<evidence type="ECO:0000259" key="1">
    <source>
        <dbReference type="Pfam" id="PF01636"/>
    </source>
</evidence>
<comment type="caution">
    <text evidence="2">The sequence shown here is derived from an EMBL/GenBank/DDBJ whole genome shotgun (WGS) entry which is preliminary data.</text>
</comment>
<accession>A0AAN6YVF9</accession>
<dbReference type="RefSeq" id="XP_064673090.1">
    <property type="nucleotide sequence ID" value="XM_064816588.1"/>
</dbReference>
<feature type="domain" description="Aminoglycoside phosphotransferase" evidence="1">
    <location>
        <begin position="75"/>
        <end position="181"/>
    </location>
</feature>
<organism evidence="2 3">
    <name type="scientific">Canariomyces notabilis</name>
    <dbReference type="NCBI Taxonomy" id="2074819"/>
    <lineage>
        <taxon>Eukaryota</taxon>
        <taxon>Fungi</taxon>
        <taxon>Dikarya</taxon>
        <taxon>Ascomycota</taxon>
        <taxon>Pezizomycotina</taxon>
        <taxon>Sordariomycetes</taxon>
        <taxon>Sordariomycetidae</taxon>
        <taxon>Sordariales</taxon>
        <taxon>Chaetomiaceae</taxon>
        <taxon>Canariomyces</taxon>
    </lineage>
</organism>
<dbReference type="SUPFAM" id="SSF56112">
    <property type="entry name" value="Protein kinase-like (PK-like)"/>
    <property type="match status" value="1"/>
</dbReference>
<dbReference type="Gene3D" id="3.30.200.20">
    <property type="entry name" value="Phosphorylase Kinase, domain 1"/>
    <property type="match status" value="1"/>
</dbReference>
<keyword evidence="3" id="KW-1185">Reference proteome</keyword>
<sequence length="507" mass="58122">MDLIVDHKEFPIRVSKISRPSVQTLSKVHRYWRNAEDEGYLERFWPEGNNYADWIPTIRRILTAHLPELASAEITYFAAGTFHRLYRIANPDSSHVWLFRVAIPADPVFKTESEVATMEYVRRHTSLPVPRVLAFSSSDNNELGYEWILMEMLPGVSLRSVWGDMPYDAKVQLFVELAGYVNELLALRFSKLGNIYFADVVGKLFPQEVSPSRKPTNNMNTVDVDIGPNCDFVVGRTVSQEFFFEKRVHLNASRGPFQTSREWFQARLELLGKRLQNLSVYPEASYYCENDRELEKNWNRIDKLFYQLKRLVPRLVRRKNGPEDVGVLWHDDLSEHNLLVDPTTFKLTGVIDWESVGVVPSFECRGGLPACLSDRDNKPAPLVLIARGEDSGYIYDKETKKLRNEAEQRKLREVYLSSALPLYDDTSMAVQWRAKAKQSLSRQLEIGSFQHRPWATEQWMIENGFIKKTSASIGGDLEGTGTNYSDTNLSSILTGRNGALGTHRAFL</sequence>
<dbReference type="PANTHER" id="PTHR21310:SF13">
    <property type="entry name" value="AMINOGLYCOSIDE PHOSPHOTRANSFERASE DOMAIN-CONTAINING PROTEIN"/>
    <property type="match status" value="1"/>
</dbReference>
<dbReference type="Gene3D" id="3.90.1200.10">
    <property type="match status" value="1"/>
</dbReference>
<reference evidence="2" key="2">
    <citation type="submission" date="2023-05" db="EMBL/GenBank/DDBJ databases">
        <authorList>
            <consortium name="Lawrence Berkeley National Laboratory"/>
            <person name="Steindorff A."/>
            <person name="Hensen N."/>
            <person name="Bonometti L."/>
            <person name="Westerberg I."/>
            <person name="Brannstrom I.O."/>
            <person name="Guillou S."/>
            <person name="Cros-Aarteil S."/>
            <person name="Calhoun S."/>
            <person name="Haridas S."/>
            <person name="Kuo A."/>
            <person name="Mondo S."/>
            <person name="Pangilinan J."/>
            <person name="Riley R."/>
            <person name="Labutti K."/>
            <person name="Andreopoulos B."/>
            <person name="Lipzen A."/>
            <person name="Chen C."/>
            <person name="Yanf M."/>
            <person name="Daum C."/>
            <person name="Ng V."/>
            <person name="Clum A."/>
            <person name="Ohm R."/>
            <person name="Martin F."/>
            <person name="Silar P."/>
            <person name="Natvig D."/>
            <person name="Lalanne C."/>
            <person name="Gautier V."/>
            <person name="Ament-Velasquez S.L."/>
            <person name="Kruys A."/>
            <person name="Hutchinson M.I."/>
            <person name="Powell A.J."/>
            <person name="Barry K."/>
            <person name="Miller A.N."/>
            <person name="Grigoriev I.V."/>
            <person name="Debuchy R."/>
            <person name="Gladieux P."/>
            <person name="Thoren M.H."/>
            <person name="Johannesson H."/>
        </authorList>
    </citation>
    <scope>NUCLEOTIDE SEQUENCE</scope>
    <source>
        <strain evidence="2">CBS 508.74</strain>
    </source>
</reference>
<dbReference type="PANTHER" id="PTHR21310">
    <property type="entry name" value="AMINOGLYCOSIDE PHOSPHOTRANSFERASE-RELATED-RELATED"/>
    <property type="match status" value="1"/>
</dbReference>
<name>A0AAN6YVF9_9PEZI</name>
<dbReference type="GeneID" id="89940713"/>
<dbReference type="InterPro" id="IPR051678">
    <property type="entry name" value="AGP_Transferase"/>
</dbReference>
<protein>
    <recommendedName>
        <fullName evidence="1">Aminoglycoside phosphotransferase domain-containing protein</fullName>
    </recommendedName>
</protein>
<feature type="domain" description="Aminoglycoside phosphotransferase" evidence="1">
    <location>
        <begin position="291"/>
        <end position="358"/>
    </location>
</feature>
<dbReference type="EMBL" id="MU853334">
    <property type="protein sequence ID" value="KAK4115520.1"/>
    <property type="molecule type" value="Genomic_DNA"/>
</dbReference>
<dbReference type="InterPro" id="IPR002575">
    <property type="entry name" value="Aminoglycoside_PTrfase"/>
</dbReference>
<gene>
    <name evidence="2" type="ORF">N656DRAFT_787225</name>
</gene>
<proteinExistence type="predicted"/>
<dbReference type="Proteomes" id="UP001302812">
    <property type="component" value="Unassembled WGS sequence"/>
</dbReference>